<sequence>MIVKPYWLGSVFPNGAWKPGVSLFCLYDNRLVLSDRREDPIGEAPPMPENAVAAGPFQCNNGEVLLVQGTAFNLDSEDWYVIYVTTPGDRSRLRACELGKFLANFRQPNPMRQLTHP</sequence>
<protein>
    <submittedName>
        <fullName evidence="1">Uncharacterized protein</fullName>
    </submittedName>
</protein>
<dbReference type="EMBL" id="MEZX01000001">
    <property type="protein sequence ID" value="OGD65038.1"/>
    <property type="molecule type" value="Genomic_DNA"/>
</dbReference>
<accession>A0A1F5EC99</accession>
<evidence type="ECO:0000313" key="2">
    <source>
        <dbReference type="Proteomes" id="UP000177481"/>
    </source>
</evidence>
<proteinExistence type="predicted"/>
<organism evidence="1 2">
    <name type="scientific">Candidatus Berkelbacteria bacterium RIFCSPLOWO2_01_FULL_50_28</name>
    <dbReference type="NCBI Taxonomy" id="1797471"/>
    <lineage>
        <taxon>Bacteria</taxon>
        <taxon>Candidatus Berkelbacteria</taxon>
    </lineage>
</organism>
<name>A0A1F5EC99_9BACT</name>
<comment type="caution">
    <text evidence="1">The sequence shown here is derived from an EMBL/GenBank/DDBJ whole genome shotgun (WGS) entry which is preliminary data.</text>
</comment>
<dbReference type="AlphaFoldDB" id="A0A1F5EC99"/>
<evidence type="ECO:0000313" key="1">
    <source>
        <dbReference type="EMBL" id="OGD65038.1"/>
    </source>
</evidence>
<reference evidence="1 2" key="1">
    <citation type="journal article" date="2016" name="Nat. Commun.">
        <title>Thousands of microbial genomes shed light on interconnected biogeochemical processes in an aquifer system.</title>
        <authorList>
            <person name="Anantharaman K."/>
            <person name="Brown C.T."/>
            <person name="Hug L.A."/>
            <person name="Sharon I."/>
            <person name="Castelle C.J."/>
            <person name="Probst A.J."/>
            <person name="Thomas B.C."/>
            <person name="Singh A."/>
            <person name="Wilkins M.J."/>
            <person name="Karaoz U."/>
            <person name="Brodie E.L."/>
            <person name="Williams K.H."/>
            <person name="Hubbard S.S."/>
            <person name="Banfield J.F."/>
        </authorList>
    </citation>
    <scope>NUCLEOTIDE SEQUENCE [LARGE SCALE GENOMIC DNA]</scope>
</reference>
<dbReference type="Proteomes" id="UP000177481">
    <property type="component" value="Unassembled WGS sequence"/>
</dbReference>
<gene>
    <name evidence="1" type="ORF">A3A71_03020</name>
</gene>